<protein>
    <submittedName>
        <fullName evidence="2">Uncharacterized protein</fullName>
    </submittedName>
</protein>
<keyword evidence="1" id="KW-1133">Transmembrane helix</keyword>
<feature type="transmembrane region" description="Helical" evidence="1">
    <location>
        <begin position="70"/>
        <end position="92"/>
    </location>
</feature>
<reference evidence="2 3" key="1">
    <citation type="journal article" date="2021" name="Arch. Microbiol.">
        <title>Harenicola maris gen. nov., sp. nov. isolated from the Sea of Japan shallow sediments.</title>
        <authorList>
            <person name="Romanenko L.A."/>
            <person name="Kurilenko V.V."/>
            <person name="Chernysheva N.Y."/>
            <person name="Tekutyeva L.A."/>
            <person name="Velansky P.V."/>
            <person name="Svetashev V.I."/>
            <person name="Isaeva M.P."/>
        </authorList>
    </citation>
    <scope>NUCLEOTIDE SEQUENCE [LARGE SCALE GENOMIC DNA]</scope>
    <source>
        <strain evidence="2 3">KMM 3653</strain>
    </source>
</reference>
<gene>
    <name evidence="2" type="ORF">IV417_18380</name>
</gene>
<accession>A0AAP2CRV7</accession>
<feature type="transmembrane region" description="Helical" evidence="1">
    <location>
        <begin position="38"/>
        <end position="58"/>
    </location>
</feature>
<feature type="transmembrane region" description="Helical" evidence="1">
    <location>
        <begin position="6"/>
        <end position="26"/>
    </location>
</feature>
<evidence type="ECO:0000256" key="1">
    <source>
        <dbReference type="SAM" id="Phobius"/>
    </source>
</evidence>
<dbReference type="EMBL" id="JADQAZ010000004">
    <property type="protein sequence ID" value="MBT0959362.1"/>
    <property type="molecule type" value="Genomic_DNA"/>
</dbReference>
<name>A0AAP2CRV7_9RHOB</name>
<organism evidence="2 3">
    <name type="scientific">Harenicola maris</name>
    <dbReference type="NCBI Taxonomy" id="2841044"/>
    <lineage>
        <taxon>Bacteria</taxon>
        <taxon>Pseudomonadati</taxon>
        <taxon>Pseudomonadota</taxon>
        <taxon>Alphaproteobacteria</taxon>
        <taxon>Rhodobacterales</taxon>
        <taxon>Paracoccaceae</taxon>
        <taxon>Harenicola</taxon>
    </lineage>
</organism>
<proteinExistence type="predicted"/>
<keyword evidence="1" id="KW-0812">Transmembrane</keyword>
<sequence>MAWFFAMVGLTAVIVSILGGMIIAWAREKPWATSGLAGALGLAFCAVASVLVFALFDVDAGEQGTALARALPVAGLSAFLWIPGALGVSSAIPRGGEQA</sequence>
<comment type="caution">
    <text evidence="2">The sequence shown here is derived from an EMBL/GenBank/DDBJ whole genome shotgun (WGS) entry which is preliminary data.</text>
</comment>
<evidence type="ECO:0000313" key="2">
    <source>
        <dbReference type="EMBL" id="MBT0959362.1"/>
    </source>
</evidence>
<dbReference type="AlphaFoldDB" id="A0AAP2CRV7"/>
<keyword evidence="3" id="KW-1185">Reference proteome</keyword>
<evidence type="ECO:0000313" key="3">
    <source>
        <dbReference type="Proteomes" id="UP001315686"/>
    </source>
</evidence>
<dbReference type="Proteomes" id="UP001315686">
    <property type="component" value="Unassembled WGS sequence"/>
</dbReference>
<keyword evidence="1" id="KW-0472">Membrane</keyword>
<dbReference type="RefSeq" id="WP_327795596.1">
    <property type="nucleotide sequence ID" value="NZ_JADQAZ010000004.1"/>
</dbReference>